<evidence type="ECO:0000313" key="2">
    <source>
        <dbReference type="Proteomes" id="UP000001121"/>
    </source>
</evidence>
<proteinExistence type="predicted"/>
<keyword evidence="1" id="KW-0614">Plasmid</keyword>
<accession>A7ZGI8</accession>
<organism evidence="1 2">
    <name type="scientific">Campylobacter concisus (strain 13826)</name>
    <dbReference type="NCBI Taxonomy" id="360104"/>
    <lineage>
        <taxon>Bacteria</taxon>
        <taxon>Pseudomonadati</taxon>
        <taxon>Campylobacterota</taxon>
        <taxon>Epsilonproteobacteria</taxon>
        <taxon>Campylobacterales</taxon>
        <taxon>Campylobacteraceae</taxon>
        <taxon>Campylobacter</taxon>
    </lineage>
</organism>
<evidence type="ECO:0000313" key="1">
    <source>
        <dbReference type="EMBL" id="EAT97361.1"/>
    </source>
</evidence>
<dbReference type="OrthoDB" id="5346322at2"/>
<dbReference type="KEGG" id="cco:CCC13826_1356"/>
<evidence type="ECO:0008006" key="3">
    <source>
        <dbReference type="Google" id="ProtNLM"/>
    </source>
</evidence>
<name>A7ZGI8_CAMC1</name>
<reference evidence="2" key="1">
    <citation type="submission" date="2007-10" db="EMBL/GenBank/DDBJ databases">
        <title>Genome sequence of Campylobacter concisus 13826 isolated from human feces.</title>
        <authorList>
            <person name="Fouts D.E."/>
            <person name="Mongodin E.F."/>
            <person name="Puiu D."/>
            <person name="Sebastian Y."/>
            <person name="Miller W.G."/>
            <person name="Mandrell R.E."/>
            <person name="On S."/>
            <person name="Nelson K.E."/>
        </authorList>
    </citation>
    <scope>NUCLEOTIDE SEQUENCE [LARGE SCALE GENOMIC DNA]</scope>
    <source>
        <strain evidence="2">13826</strain>
        <plasmid evidence="2">Plasmid pCCON16</plasmid>
    </source>
</reference>
<geneLocation type="plasmid" evidence="1 2">
    <name>pCCON16</name>
</geneLocation>
<gene>
    <name evidence="1" type="ORF">CCC13826_1356</name>
</gene>
<dbReference type="HOGENOM" id="CLU_2647703_0_0_7"/>
<protein>
    <recommendedName>
        <fullName evidence="3">Integrase</fullName>
    </recommendedName>
</protein>
<sequence>MAKDMKFKENYPDYRQTLKQAGANEGTHGLRYSYAKNRYIELKESELSERQTLAQISLEMGHSRTEITRHYLVGNF</sequence>
<dbReference type="Proteomes" id="UP000001121">
    <property type="component" value="Plasmid pCCON16"/>
</dbReference>
<dbReference type="AlphaFoldDB" id="A7ZGI8"/>
<dbReference type="EMBL" id="CP000794">
    <property type="protein sequence ID" value="EAT97361.1"/>
    <property type="molecule type" value="Genomic_DNA"/>
</dbReference>